<name>A0A9I9ELV1_CUCME</name>
<dbReference type="EnsemblPlants" id="MELO3C035596.2.1">
    <property type="protein sequence ID" value="MELO3C035596.2.1"/>
    <property type="gene ID" value="MELO3C035596.2"/>
</dbReference>
<reference evidence="1" key="1">
    <citation type="submission" date="2023-03" db="UniProtKB">
        <authorList>
            <consortium name="EnsemblPlants"/>
        </authorList>
    </citation>
    <scope>IDENTIFICATION</scope>
</reference>
<sequence>MGLEDGWIDGCLILTTLFLCESDGNGSSLQLYEKLSFSYSSLLQPLIHERDTHLALSLKCSKAVNKSKRVVEVIGRDHMNGKKAREGNSNGFVSNLLKSLVRDTIIGVILWVLYEQLK</sequence>
<dbReference type="PANTHER" id="PTHR21530">
    <property type="entry name" value="PHEROMONE SHUTDOWN PROTEIN"/>
    <property type="match status" value="1"/>
</dbReference>
<organism evidence="1">
    <name type="scientific">Cucumis melo</name>
    <name type="common">Muskmelon</name>
    <dbReference type="NCBI Taxonomy" id="3656"/>
    <lineage>
        <taxon>Eukaryota</taxon>
        <taxon>Viridiplantae</taxon>
        <taxon>Streptophyta</taxon>
        <taxon>Embryophyta</taxon>
        <taxon>Tracheophyta</taxon>
        <taxon>Spermatophyta</taxon>
        <taxon>Magnoliopsida</taxon>
        <taxon>eudicotyledons</taxon>
        <taxon>Gunneridae</taxon>
        <taxon>Pentapetalae</taxon>
        <taxon>rosids</taxon>
        <taxon>fabids</taxon>
        <taxon>Cucurbitales</taxon>
        <taxon>Cucurbitaceae</taxon>
        <taxon>Benincaseae</taxon>
        <taxon>Cucumis</taxon>
    </lineage>
</organism>
<dbReference type="InterPro" id="IPR046345">
    <property type="entry name" value="TraB_PrgY-like"/>
</dbReference>
<dbReference type="Gramene" id="MELO3C035596.2.1">
    <property type="protein sequence ID" value="MELO3C035596.2.1"/>
    <property type="gene ID" value="MELO3C035596.2"/>
</dbReference>
<protein>
    <submittedName>
        <fullName evidence="1">Uncharacterized protein</fullName>
    </submittedName>
</protein>
<proteinExistence type="predicted"/>
<dbReference type="PANTHER" id="PTHR21530:SF0">
    <property type="entry name" value="TRAB FAMILY PROTEIN"/>
    <property type="match status" value="1"/>
</dbReference>
<evidence type="ECO:0000313" key="1">
    <source>
        <dbReference type="EnsemblPlants" id="MELO3C035596.2.1"/>
    </source>
</evidence>
<accession>A0A9I9ELV1</accession>
<dbReference type="AlphaFoldDB" id="A0A9I9ELV1"/>